<keyword evidence="7" id="KW-1185">Reference proteome</keyword>
<keyword evidence="1" id="KW-0805">Transcription regulation</keyword>
<keyword evidence="2 4" id="KW-0238">DNA-binding</keyword>
<keyword evidence="3" id="KW-0804">Transcription</keyword>
<protein>
    <submittedName>
        <fullName evidence="6">TetR/AcrR family transcriptional regulator</fullName>
    </submittedName>
</protein>
<feature type="domain" description="HTH tetR-type" evidence="5">
    <location>
        <begin position="11"/>
        <end position="70"/>
    </location>
</feature>
<evidence type="ECO:0000313" key="6">
    <source>
        <dbReference type="EMBL" id="UWP83512.1"/>
    </source>
</evidence>
<evidence type="ECO:0000256" key="4">
    <source>
        <dbReference type="PROSITE-ProRule" id="PRU00335"/>
    </source>
</evidence>
<dbReference type="Pfam" id="PF00440">
    <property type="entry name" value="TetR_N"/>
    <property type="match status" value="1"/>
</dbReference>
<dbReference type="EMBL" id="CP073720">
    <property type="protein sequence ID" value="UWP83512.1"/>
    <property type="molecule type" value="Genomic_DNA"/>
</dbReference>
<dbReference type="Proteomes" id="UP001059617">
    <property type="component" value="Chromosome"/>
</dbReference>
<evidence type="ECO:0000313" key="7">
    <source>
        <dbReference type="Proteomes" id="UP001059617"/>
    </source>
</evidence>
<dbReference type="InterPro" id="IPR001647">
    <property type="entry name" value="HTH_TetR"/>
</dbReference>
<reference evidence="6" key="1">
    <citation type="submission" date="2021-04" db="EMBL/GenBank/DDBJ databases">
        <authorList>
            <person name="Hartkoorn R.C."/>
            <person name="Beaudoing E."/>
            <person name="Hot D."/>
        </authorList>
    </citation>
    <scope>NUCLEOTIDE SEQUENCE</scope>
    <source>
        <strain evidence="6">NRRL B-16292</strain>
    </source>
</reference>
<accession>A0ABY5W0E8</accession>
<name>A0ABY5W0E8_9ACTN</name>
<evidence type="ECO:0000256" key="1">
    <source>
        <dbReference type="ARBA" id="ARBA00023015"/>
    </source>
</evidence>
<dbReference type="SUPFAM" id="SSF46689">
    <property type="entry name" value="Homeodomain-like"/>
    <property type="match status" value="1"/>
</dbReference>
<evidence type="ECO:0000256" key="2">
    <source>
        <dbReference type="ARBA" id="ARBA00023125"/>
    </source>
</evidence>
<dbReference type="PANTHER" id="PTHR30055:SF234">
    <property type="entry name" value="HTH-TYPE TRANSCRIPTIONAL REGULATOR BETI"/>
    <property type="match status" value="1"/>
</dbReference>
<dbReference type="InterPro" id="IPR036271">
    <property type="entry name" value="Tet_transcr_reg_TetR-rel_C_sf"/>
</dbReference>
<dbReference type="InterPro" id="IPR050109">
    <property type="entry name" value="HTH-type_TetR-like_transc_reg"/>
</dbReference>
<dbReference type="InterPro" id="IPR049445">
    <property type="entry name" value="TetR_SbtR-like_C"/>
</dbReference>
<dbReference type="SUPFAM" id="SSF48498">
    <property type="entry name" value="Tetracyclin repressor-like, C-terminal domain"/>
    <property type="match status" value="1"/>
</dbReference>
<gene>
    <name evidence="6" type="ORF">Dfulv_04310</name>
</gene>
<proteinExistence type="predicted"/>
<evidence type="ECO:0000256" key="3">
    <source>
        <dbReference type="ARBA" id="ARBA00023163"/>
    </source>
</evidence>
<organism evidence="6 7">
    <name type="scientific">Dactylosporangium fulvum</name>
    <dbReference type="NCBI Taxonomy" id="53359"/>
    <lineage>
        <taxon>Bacteria</taxon>
        <taxon>Bacillati</taxon>
        <taxon>Actinomycetota</taxon>
        <taxon>Actinomycetes</taxon>
        <taxon>Micromonosporales</taxon>
        <taxon>Micromonosporaceae</taxon>
        <taxon>Dactylosporangium</taxon>
    </lineage>
</organism>
<evidence type="ECO:0000259" key="5">
    <source>
        <dbReference type="PROSITE" id="PS50977"/>
    </source>
</evidence>
<reference evidence="6" key="2">
    <citation type="submission" date="2022-09" db="EMBL/GenBank/DDBJ databases">
        <title>Biosynthetic gene clusters of Dactylosporangioum fulvum.</title>
        <authorList>
            <person name="Caradec T."/>
        </authorList>
    </citation>
    <scope>NUCLEOTIDE SEQUENCE</scope>
    <source>
        <strain evidence="6">NRRL B-16292</strain>
    </source>
</reference>
<sequence>MGTVGLRADAERNRRQLVDTARVVFAERGLEAPLDVIARRAGVGNATLYRRFPNRCELVAAVFVETLHEVVMATERALQVADPWDAFTGHMMFLCGRQAENRAFADLLTASVAEMPEVERLRARAYAGLMKLIDRAKASGELRADFQHEDVVLVLMANAGLLERTARTAAAAWQRNLSFMLDGLRAPSATRAAPPPGRDGVMRAMRAIAERSGLADTSSR</sequence>
<dbReference type="Gene3D" id="1.10.357.10">
    <property type="entry name" value="Tetracycline Repressor, domain 2"/>
    <property type="match status" value="1"/>
</dbReference>
<dbReference type="PANTHER" id="PTHR30055">
    <property type="entry name" value="HTH-TYPE TRANSCRIPTIONAL REGULATOR RUTR"/>
    <property type="match status" value="1"/>
</dbReference>
<dbReference type="Pfam" id="PF21597">
    <property type="entry name" value="TetR_C_43"/>
    <property type="match status" value="1"/>
</dbReference>
<dbReference type="RefSeq" id="WP_259861304.1">
    <property type="nucleotide sequence ID" value="NZ_BAAAST010000059.1"/>
</dbReference>
<dbReference type="PROSITE" id="PS50977">
    <property type="entry name" value="HTH_TETR_2"/>
    <property type="match status" value="1"/>
</dbReference>
<dbReference type="InterPro" id="IPR009057">
    <property type="entry name" value="Homeodomain-like_sf"/>
</dbReference>
<feature type="DNA-binding region" description="H-T-H motif" evidence="4">
    <location>
        <begin position="33"/>
        <end position="52"/>
    </location>
</feature>
<dbReference type="PRINTS" id="PR00455">
    <property type="entry name" value="HTHTETR"/>
</dbReference>